<accession>A0A6C0AZJ5</accession>
<protein>
    <submittedName>
        <fullName evidence="1">Uncharacterized protein</fullName>
    </submittedName>
</protein>
<dbReference type="AlphaFoldDB" id="A0A6C0AZJ5"/>
<dbReference type="EMBL" id="MN739042">
    <property type="protein sequence ID" value="QHS85220.1"/>
    <property type="molecule type" value="Genomic_DNA"/>
</dbReference>
<proteinExistence type="predicted"/>
<sequence length="90" mass="9653">MVGMQTQFGRGRYVDAISNRTIQSGGSIGGVKKAGVFAGSVSWPQGNMGKAVFYRAPNTQPTVLFSLFNTTLRPTQGTNYGVYSRRGIMG</sequence>
<reference evidence="1" key="1">
    <citation type="journal article" date="2020" name="Nature">
        <title>Giant virus diversity and host interactions through global metagenomics.</title>
        <authorList>
            <person name="Schulz F."/>
            <person name="Roux S."/>
            <person name="Paez-Espino D."/>
            <person name="Jungbluth S."/>
            <person name="Walsh D.A."/>
            <person name="Denef V.J."/>
            <person name="McMahon K.D."/>
            <person name="Konstantinidis K.T."/>
            <person name="Eloe-Fadrosh E.A."/>
            <person name="Kyrpides N.C."/>
            <person name="Woyke T."/>
        </authorList>
    </citation>
    <scope>NUCLEOTIDE SEQUENCE</scope>
    <source>
        <strain evidence="1">GVMAG-M-3300009182-78</strain>
    </source>
</reference>
<organism evidence="1">
    <name type="scientific">viral metagenome</name>
    <dbReference type="NCBI Taxonomy" id="1070528"/>
    <lineage>
        <taxon>unclassified sequences</taxon>
        <taxon>metagenomes</taxon>
        <taxon>organismal metagenomes</taxon>
    </lineage>
</organism>
<evidence type="ECO:0000313" key="1">
    <source>
        <dbReference type="EMBL" id="QHS85220.1"/>
    </source>
</evidence>
<name>A0A6C0AZJ5_9ZZZZ</name>